<dbReference type="SUPFAM" id="SSF49503">
    <property type="entry name" value="Cupredoxins"/>
    <property type="match status" value="1"/>
</dbReference>
<keyword evidence="1" id="KW-0479">Metal-binding</keyword>
<dbReference type="GO" id="GO:0009055">
    <property type="term" value="F:electron transfer activity"/>
    <property type="evidence" value="ECO:0007669"/>
    <property type="project" value="InterPro"/>
</dbReference>
<reference evidence="5 6" key="1">
    <citation type="submission" date="2018-09" db="EMBL/GenBank/DDBJ databases">
        <title>Genomic Encyclopedia of Archaeal and Bacterial Type Strains, Phase II (KMG-II): from individual species to whole genera.</title>
        <authorList>
            <person name="Goeker M."/>
        </authorList>
    </citation>
    <scope>NUCLEOTIDE SEQUENCE [LARGE SCALE GENOMIC DNA]</scope>
    <source>
        <strain evidence="5 6">DSM 13151</strain>
    </source>
</reference>
<dbReference type="InterPro" id="IPR000923">
    <property type="entry name" value="BlueCu_1"/>
</dbReference>
<evidence type="ECO:0000259" key="4">
    <source>
        <dbReference type="Pfam" id="PF00127"/>
    </source>
</evidence>
<feature type="compositionally biased region" description="Acidic residues" evidence="3">
    <location>
        <begin position="33"/>
        <end position="49"/>
    </location>
</feature>
<evidence type="ECO:0000256" key="1">
    <source>
        <dbReference type="ARBA" id="ARBA00022723"/>
    </source>
</evidence>
<keyword evidence="2" id="KW-0186">Copper</keyword>
<dbReference type="Proteomes" id="UP000283805">
    <property type="component" value="Unassembled WGS sequence"/>
</dbReference>
<comment type="caution">
    <text evidence="5">The sequence shown here is derived from an EMBL/GenBank/DDBJ whole genome shotgun (WGS) entry which is preliminary data.</text>
</comment>
<dbReference type="EMBL" id="RAPO01000003">
    <property type="protein sequence ID" value="RKD93740.1"/>
    <property type="molecule type" value="Genomic_DNA"/>
</dbReference>
<evidence type="ECO:0000256" key="2">
    <source>
        <dbReference type="ARBA" id="ARBA00023008"/>
    </source>
</evidence>
<dbReference type="GO" id="GO:0005507">
    <property type="term" value="F:copper ion binding"/>
    <property type="evidence" value="ECO:0007669"/>
    <property type="project" value="InterPro"/>
</dbReference>
<dbReference type="AlphaFoldDB" id="A0A3R7GH63"/>
<accession>A0A3R7GH63</accession>
<dbReference type="RefSeq" id="WP_120245720.1">
    <property type="nucleotide sequence ID" value="NZ_RAPO01000003.1"/>
</dbReference>
<dbReference type="InterPro" id="IPR008972">
    <property type="entry name" value="Cupredoxin"/>
</dbReference>
<dbReference type="Gene3D" id="2.60.40.420">
    <property type="entry name" value="Cupredoxins - blue copper proteins"/>
    <property type="match status" value="1"/>
</dbReference>
<feature type="domain" description="Blue (type 1) copper" evidence="4">
    <location>
        <begin position="98"/>
        <end position="164"/>
    </location>
</feature>
<evidence type="ECO:0000256" key="3">
    <source>
        <dbReference type="SAM" id="MobiDB-lite"/>
    </source>
</evidence>
<gene>
    <name evidence="5" type="ORF">ATJ93_3372</name>
</gene>
<dbReference type="OrthoDB" id="157624at2157"/>
<feature type="region of interest" description="Disordered" evidence="3">
    <location>
        <begin position="30"/>
        <end position="57"/>
    </location>
</feature>
<name>A0A3R7GH63_9EURY</name>
<dbReference type="PROSITE" id="PS51257">
    <property type="entry name" value="PROKAR_LIPOPROTEIN"/>
    <property type="match status" value="1"/>
</dbReference>
<evidence type="ECO:0000313" key="6">
    <source>
        <dbReference type="Proteomes" id="UP000283805"/>
    </source>
</evidence>
<dbReference type="Pfam" id="PF00127">
    <property type="entry name" value="Copper-bind"/>
    <property type="match status" value="1"/>
</dbReference>
<evidence type="ECO:0000313" key="5">
    <source>
        <dbReference type="EMBL" id="RKD93740.1"/>
    </source>
</evidence>
<protein>
    <submittedName>
        <fullName evidence="5">Copper binding plastocyanin/azurin family protein</fullName>
    </submittedName>
</protein>
<keyword evidence="6" id="KW-1185">Reference proteome</keyword>
<sequence length="167" mass="17702">MRGRDTVPRRTVVGLVGSTAAAAAGCLGQRDESVDDAGEAELASDEDAGANETPSTDWESIDEIRLETDITVWTGAEPAGIAGESNPTLVLVAGREYAITWENTDGFRHNLELRDGDDAVVDGYATESAATEGATRTLTFEATPAMAAYVCEPHEPTMRGDLEIREA</sequence>
<organism evidence="5 6">
    <name type="scientific">Halopiger aswanensis</name>
    <dbReference type="NCBI Taxonomy" id="148449"/>
    <lineage>
        <taxon>Archaea</taxon>
        <taxon>Methanobacteriati</taxon>
        <taxon>Methanobacteriota</taxon>
        <taxon>Stenosarchaea group</taxon>
        <taxon>Halobacteria</taxon>
        <taxon>Halobacteriales</taxon>
        <taxon>Natrialbaceae</taxon>
        <taxon>Halopiger</taxon>
    </lineage>
</organism>
<proteinExistence type="predicted"/>